<protein>
    <submittedName>
        <fullName evidence="2">Glycosyltransferase family 25 (LPS biosynthesis protein)</fullName>
    </submittedName>
</protein>
<feature type="domain" description="Glycosyl transferase family 25" evidence="1">
    <location>
        <begin position="4"/>
        <end position="109"/>
    </location>
</feature>
<gene>
    <name evidence="2" type="ORF">NCTC10684_00292</name>
</gene>
<dbReference type="Pfam" id="PF01755">
    <property type="entry name" value="Glyco_transf_25"/>
    <property type="match status" value="1"/>
</dbReference>
<dbReference type="OrthoDB" id="259382at2"/>
<dbReference type="RefSeq" id="WP_115729659.1">
    <property type="nucleotide sequence ID" value="NZ_BAAAVY010000011.1"/>
</dbReference>
<reference evidence="2 3" key="1">
    <citation type="submission" date="2018-06" db="EMBL/GenBank/DDBJ databases">
        <authorList>
            <consortium name="Pathogen Informatics"/>
            <person name="Doyle S."/>
        </authorList>
    </citation>
    <scope>NUCLEOTIDE SEQUENCE [LARGE SCALE GENOMIC DNA]</scope>
    <source>
        <strain evidence="2 3">NCTC10684</strain>
    </source>
</reference>
<proteinExistence type="predicted"/>
<evidence type="ECO:0000313" key="3">
    <source>
        <dbReference type="Proteomes" id="UP000254701"/>
    </source>
</evidence>
<evidence type="ECO:0000313" key="2">
    <source>
        <dbReference type="EMBL" id="SUU87101.1"/>
    </source>
</evidence>
<dbReference type="GO" id="GO:0016740">
    <property type="term" value="F:transferase activity"/>
    <property type="evidence" value="ECO:0007669"/>
    <property type="project" value="UniProtKB-KW"/>
</dbReference>
<dbReference type="InterPro" id="IPR002654">
    <property type="entry name" value="Glyco_trans_25"/>
</dbReference>
<name>A0A380WDW7_AMIAI</name>
<accession>A0A380WDW7</accession>
<sequence>MPTPLLLINLDRSKDRLAAVEASAAGLGLRITRVPAIDGSTLTAEQRSLIDEARFHQICGKTVLTAEIGCYLSHLRAIRHIAEGEDEIGVVLEDDVQFTADFSAVIDELACIKGWDVVKLVNHRTTAFLRRLPLGNGYALGRCIHGSLGSAAAYAVRRDAARRLVTSLRPMVMQFDVELERGWAHGTALFTLDKPLVKLTRAPSVIEGSGQRRIKFPLRRRWRTGIFRTLNYFRCAAYALTPSALTRTIDVPPRG</sequence>
<dbReference type="CDD" id="cd06532">
    <property type="entry name" value="Glyco_transf_25"/>
    <property type="match status" value="1"/>
</dbReference>
<dbReference type="AlphaFoldDB" id="A0A380WDW7"/>
<evidence type="ECO:0000259" key="1">
    <source>
        <dbReference type="Pfam" id="PF01755"/>
    </source>
</evidence>
<keyword evidence="2" id="KW-0808">Transferase</keyword>
<dbReference type="Proteomes" id="UP000254701">
    <property type="component" value="Unassembled WGS sequence"/>
</dbReference>
<dbReference type="EMBL" id="UFSM01000001">
    <property type="protein sequence ID" value="SUU87101.1"/>
    <property type="molecule type" value="Genomic_DNA"/>
</dbReference>
<organism evidence="2 3">
    <name type="scientific">Aminobacter aminovorans</name>
    <name type="common">Chelatobacter heintzii</name>
    <dbReference type="NCBI Taxonomy" id="83263"/>
    <lineage>
        <taxon>Bacteria</taxon>
        <taxon>Pseudomonadati</taxon>
        <taxon>Pseudomonadota</taxon>
        <taxon>Alphaproteobacteria</taxon>
        <taxon>Hyphomicrobiales</taxon>
        <taxon>Phyllobacteriaceae</taxon>
        <taxon>Aminobacter</taxon>
    </lineage>
</organism>